<protein>
    <recommendedName>
        <fullName evidence="7">Tricorn protease homolog</fullName>
        <ecNumber evidence="7">3.4.21.-</ecNumber>
    </recommendedName>
</protein>
<keyword evidence="6 7" id="KW-0720">Serine protease</keyword>
<keyword evidence="3 7" id="KW-0963">Cytoplasm</keyword>
<name>A0A326UD52_THEHA</name>
<dbReference type="Pfam" id="PF14685">
    <property type="entry name" value="PDZ_Tricorn"/>
    <property type="match status" value="1"/>
</dbReference>
<dbReference type="PANTHER" id="PTHR43253">
    <property type="entry name" value="TRICORN PROTEASE HOMOLOG 2-RELATED"/>
    <property type="match status" value="1"/>
</dbReference>
<reference evidence="12 13" key="1">
    <citation type="submission" date="2018-06" db="EMBL/GenBank/DDBJ databases">
        <title>Genomic Encyclopedia of Archaeal and Bacterial Type Strains, Phase II (KMG-II): from individual species to whole genera.</title>
        <authorList>
            <person name="Goeker M."/>
        </authorList>
    </citation>
    <scope>NUCLEOTIDE SEQUENCE [LARGE SCALE GENOMIC DNA]</scope>
    <source>
        <strain evidence="12 13">ATCC BAA-1881</strain>
    </source>
</reference>
<proteinExistence type="inferred from homology"/>
<dbReference type="InterPro" id="IPR005151">
    <property type="entry name" value="Tail-specific_protease"/>
</dbReference>
<dbReference type="PIRSF" id="PIRSF036421">
    <property type="entry name" value="Tricorn_protease"/>
    <property type="match status" value="1"/>
</dbReference>
<dbReference type="InterPro" id="IPR015943">
    <property type="entry name" value="WD40/YVTN_repeat-like_dom_sf"/>
</dbReference>
<dbReference type="AlphaFoldDB" id="A0A326UD52"/>
<accession>A0A326UD52</accession>
<organism evidence="12 13">
    <name type="scientific">Thermosporothrix hazakensis</name>
    <dbReference type="NCBI Taxonomy" id="644383"/>
    <lineage>
        <taxon>Bacteria</taxon>
        <taxon>Bacillati</taxon>
        <taxon>Chloroflexota</taxon>
        <taxon>Ktedonobacteria</taxon>
        <taxon>Ktedonobacterales</taxon>
        <taxon>Thermosporotrichaceae</taxon>
        <taxon>Thermosporothrix</taxon>
    </lineage>
</organism>
<keyword evidence="13" id="KW-1185">Reference proteome</keyword>
<dbReference type="Gene3D" id="2.120.10.60">
    <property type="entry name" value="Tricorn protease N-terminal domain"/>
    <property type="match status" value="1"/>
</dbReference>
<dbReference type="GO" id="GO:0006508">
    <property type="term" value="P:proteolysis"/>
    <property type="evidence" value="ECO:0007669"/>
    <property type="project" value="UniProtKB-UniRule"/>
</dbReference>
<comment type="subcellular location">
    <subcellularLocation>
        <location evidence="1 7">Cytoplasm</location>
    </subcellularLocation>
</comment>
<dbReference type="Gene3D" id="2.130.10.10">
    <property type="entry name" value="YVTN repeat-like/Quinoprotein amine dehydrogenase"/>
    <property type="match status" value="1"/>
</dbReference>
<evidence type="ECO:0000256" key="8">
    <source>
        <dbReference type="PIRSR" id="PIRSR036421-1"/>
    </source>
</evidence>
<comment type="function">
    <text evidence="7">Degrades oligopeptides.</text>
</comment>
<dbReference type="InterPro" id="IPR029414">
    <property type="entry name" value="Tricorn_PDZ"/>
</dbReference>
<evidence type="ECO:0000256" key="7">
    <source>
        <dbReference type="PIRNR" id="PIRNR036421"/>
    </source>
</evidence>
<feature type="active site" description="Charge relay system" evidence="8">
    <location>
        <position position="751"/>
    </location>
</feature>
<dbReference type="GO" id="GO:0008236">
    <property type="term" value="F:serine-type peptidase activity"/>
    <property type="evidence" value="ECO:0007669"/>
    <property type="project" value="UniProtKB-UniRule"/>
</dbReference>
<evidence type="ECO:0000256" key="6">
    <source>
        <dbReference type="ARBA" id="ARBA00022825"/>
    </source>
</evidence>
<dbReference type="InterPro" id="IPR036034">
    <property type="entry name" value="PDZ_sf"/>
</dbReference>
<comment type="caution">
    <text evidence="12">The sequence shown here is derived from an EMBL/GenBank/DDBJ whole genome shotgun (WGS) entry which is preliminary data.</text>
</comment>
<dbReference type="InterPro" id="IPR028204">
    <property type="entry name" value="Tricorn_C1"/>
</dbReference>
<keyword evidence="4 7" id="KW-0645">Protease</keyword>
<gene>
    <name evidence="12" type="ORF">EI42_00131</name>
</gene>
<feature type="active site" description="Nucleophile" evidence="8">
    <location>
        <position position="976"/>
    </location>
</feature>
<dbReference type="Pfam" id="PF14684">
    <property type="entry name" value="Tricorn_C1"/>
    <property type="match status" value="1"/>
</dbReference>
<dbReference type="Gene3D" id="2.30.42.10">
    <property type="match status" value="1"/>
</dbReference>
<dbReference type="Pfam" id="PF26550">
    <property type="entry name" value="Tricorn_2nd"/>
    <property type="match status" value="1"/>
</dbReference>
<dbReference type="Pfam" id="PF03572">
    <property type="entry name" value="Peptidase_S41"/>
    <property type="match status" value="1"/>
</dbReference>
<evidence type="ECO:0000256" key="4">
    <source>
        <dbReference type="ARBA" id="ARBA00022670"/>
    </source>
</evidence>
<evidence type="ECO:0000313" key="12">
    <source>
        <dbReference type="EMBL" id="PZW35964.1"/>
    </source>
</evidence>
<dbReference type="InterPro" id="IPR012393">
    <property type="entry name" value="Tricorn_protease"/>
</dbReference>
<dbReference type="PANTHER" id="PTHR43253:SF1">
    <property type="entry name" value="TRICORN PROTEASE HOMOLOG 2-RELATED"/>
    <property type="match status" value="1"/>
</dbReference>
<feature type="domain" description="Tail specific protease" evidence="11">
    <location>
        <begin position="851"/>
        <end position="1045"/>
    </location>
</feature>
<evidence type="ECO:0000259" key="11">
    <source>
        <dbReference type="SMART" id="SM00245"/>
    </source>
</evidence>
<dbReference type="CDD" id="cd07562">
    <property type="entry name" value="Peptidase_S41_TRI"/>
    <property type="match status" value="1"/>
</dbReference>
<dbReference type="SMART" id="SM00245">
    <property type="entry name" value="TSPc"/>
    <property type="match status" value="1"/>
</dbReference>
<evidence type="ECO:0000256" key="3">
    <source>
        <dbReference type="ARBA" id="ARBA00022490"/>
    </source>
</evidence>
<sequence>MPSLGYVRFPTIYHDLIVFVSEDDLWQVSSKGGRAERLTAGTGRVSHPRFSPDGQWIAYVGREEGPEEVYVMPAQGGPARRLTFDGVSCRVVGWTPDGSSILYTSNAGQFHHDYNVIYAVSPEGGVPHLLPYGMASAVSFGPGKGVVIGRNTEEPAYWKRYRGGNVGHLWCDPTGEGTFTRLLNLNGNITDPCWIGARIYFLSDHEGTGNIYSCTPAGEDLQRHTDFHDFYARHLSTDGEQLVFQMAADLYLFDPRTGHVQQVPLTMPGPRTQLNRKFVAADHYLDTFALHPRGHAVALTTRGKAFTMSNWEGAVVQHGEQDGVRYRFLEWLNDGHRLVAICDAPGYETLVIFNPDSDEEPQMLTELDLGRVLEFEVSPTADIVAITNHRQELILVDLATSMSMILDASEHARIYDLAWSPDGQWIAYSFPLSGQKRAIKIGNINTGETHVVTDPVRSDVSPSFDPDGRFLYFLSYRVFNPVSDNMQFEWSFPRGVIPYALPLRNDIRSPFEVESRLLKDRQPDTWKTTSASVEETIPGGESAAQEEKVLPATPLHEVNSGPRRTVRIQFEGITSRAVPFPTGEARYDGILALRGKVLFLVSGLNGELSGPAKGWVECYDFETQNLERIADSVNELTLSRDGSTLLYRSRTRLRVLRNCEKPRSESNTPSKESGWLDLDRVKVSVQPASEWKQMFAEAWRLQREHFWTEDMSGIDWDSMYARYAPLLERVSSRSELSDLIHELQGELGTSHTYEYGGAYRQGVYYRQGSLGVDWHYDEATGRYRIARIIKGDPLDREATSPLTAPGLNIEVGDAVLAINGQRVSAQRSPQALLVNQAEYEVQLTIESAKTGETRIVTVHAISLAMEREARYRDWVETNRRYVHERSQGRVGYIHIPNMGPKGYAEFHRGFLAEYDRPGLIVDVRWNGGGNVSGLLLEKLARKRLGCKISRWGQPAPYPKEAPRGPMVALTNEHAGSDGDIFSHAFKLMNLGPLIGTRTWGGVIGYTLNHHLVDGTTTTQPEYANWFIDVGWNIENYGTDPDIEVDIAPQDFVQGSDPQLDRAIEEALRLASEQTVLEPKPRRQPQQRRLGIWTQSAKTASTPDEIGA</sequence>
<evidence type="ECO:0000313" key="13">
    <source>
        <dbReference type="Proteomes" id="UP000248806"/>
    </source>
</evidence>
<feature type="compositionally biased region" description="Polar residues" evidence="10">
    <location>
        <begin position="1092"/>
        <end position="1101"/>
    </location>
</feature>
<comment type="similarity">
    <text evidence="2 7">Belongs to the peptidase S41B family.</text>
</comment>
<dbReference type="Pfam" id="PF26549">
    <property type="entry name" value="Tricorn_N"/>
    <property type="match status" value="1"/>
</dbReference>
<dbReference type="OrthoDB" id="9812068at2"/>
<dbReference type="SUPFAM" id="SSF69304">
    <property type="entry name" value="Tricorn protease N-terminal domain"/>
    <property type="match status" value="1"/>
</dbReference>
<dbReference type="Proteomes" id="UP000248806">
    <property type="component" value="Unassembled WGS sequence"/>
</dbReference>
<evidence type="ECO:0000256" key="10">
    <source>
        <dbReference type="SAM" id="MobiDB-lite"/>
    </source>
</evidence>
<dbReference type="SUPFAM" id="SSF50156">
    <property type="entry name" value="PDZ domain-like"/>
    <property type="match status" value="1"/>
</dbReference>
<dbReference type="SUPFAM" id="SSF52096">
    <property type="entry name" value="ClpP/crotonase"/>
    <property type="match status" value="1"/>
</dbReference>
<dbReference type="SUPFAM" id="SSF82171">
    <property type="entry name" value="DPP6 N-terminal domain-like"/>
    <property type="match status" value="1"/>
</dbReference>
<keyword evidence="5 7" id="KW-0378">Hydrolase</keyword>
<dbReference type="CDD" id="cd10828">
    <property type="entry name" value="cpPDZ_Tricorn-protease"/>
    <property type="match status" value="1"/>
</dbReference>
<evidence type="ECO:0000256" key="1">
    <source>
        <dbReference type="ARBA" id="ARBA00004496"/>
    </source>
</evidence>
<feature type="active site" description="Charge relay system" evidence="8">
    <location>
        <position position="1034"/>
    </location>
</feature>
<dbReference type="Gene3D" id="3.90.226.10">
    <property type="entry name" value="2-enoyl-CoA Hydratase, Chain A, domain 1"/>
    <property type="match status" value="1"/>
</dbReference>
<dbReference type="EMBL" id="QKUF01000001">
    <property type="protein sequence ID" value="PZW35964.1"/>
    <property type="molecule type" value="Genomic_DNA"/>
</dbReference>
<evidence type="ECO:0000256" key="9">
    <source>
        <dbReference type="PIRSR" id="PIRSR036421-3"/>
    </source>
</evidence>
<feature type="region of interest" description="Disordered" evidence="10">
    <location>
        <begin position="1074"/>
        <end position="1107"/>
    </location>
</feature>
<evidence type="ECO:0000256" key="2">
    <source>
        <dbReference type="ARBA" id="ARBA00008524"/>
    </source>
</evidence>
<feature type="site" description="Transition state stabilizer; via amide nitrogen" evidence="9">
    <location>
        <position position="977"/>
    </location>
</feature>
<evidence type="ECO:0000256" key="5">
    <source>
        <dbReference type="ARBA" id="ARBA00022801"/>
    </source>
</evidence>
<dbReference type="InterPro" id="IPR029045">
    <property type="entry name" value="ClpP/crotonase-like_dom_sf"/>
</dbReference>
<dbReference type="EC" id="3.4.21.-" evidence="7"/>
<dbReference type="Gene3D" id="3.30.750.44">
    <property type="match status" value="1"/>
</dbReference>
<dbReference type="RefSeq" id="WP_111317652.1">
    <property type="nucleotide sequence ID" value="NZ_BIFX01000001.1"/>
</dbReference>
<dbReference type="GO" id="GO:0005737">
    <property type="term" value="C:cytoplasm"/>
    <property type="evidence" value="ECO:0007669"/>
    <property type="project" value="UniProtKB-SubCell"/>
</dbReference>